<feature type="signal peptide" evidence="5">
    <location>
        <begin position="1"/>
        <end position="19"/>
    </location>
</feature>
<evidence type="ECO:0000313" key="7">
    <source>
        <dbReference type="EMBL" id="VGO22588.1"/>
    </source>
</evidence>
<keyword evidence="5" id="KW-0732">Signal</keyword>
<dbReference type="SUPFAM" id="SSF54427">
    <property type="entry name" value="NTF2-like"/>
    <property type="match status" value="1"/>
</dbReference>
<dbReference type="RefSeq" id="WP_136064046.1">
    <property type="nucleotide sequence ID" value="NZ_CAAHFH010000002.1"/>
</dbReference>
<name>A0A6C2UQU2_9BACT</name>
<keyword evidence="4" id="KW-0862">Zinc</keyword>
<dbReference type="InterPro" id="IPR036866">
    <property type="entry name" value="RibonucZ/Hydroxyglut_hydro"/>
</dbReference>
<dbReference type="SMART" id="SM00849">
    <property type="entry name" value="Lactamase_B"/>
    <property type="match status" value="1"/>
</dbReference>
<proteinExistence type="predicted"/>
<dbReference type="InterPro" id="IPR052195">
    <property type="entry name" value="Bact_Alkyl/Aryl-Sulfatase"/>
</dbReference>
<dbReference type="PANTHER" id="PTHR43223:SF1">
    <property type="entry name" value="ALKYL_ARYL-SULFATASE BDS1"/>
    <property type="match status" value="1"/>
</dbReference>
<dbReference type="PROSITE" id="PS00743">
    <property type="entry name" value="BETA_LACTAMASE_B_1"/>
    <property type="match status" value="1"/>
</dbReference>
<dbReference type="EMBL" id="CAAHFH010000002">
    <property type="protein sequence ID" value="VGO22588.1"/>
    <property type="molecule type" value="Genomic_DNA"/>
</dbReference>
<dbReference type="InterPro" id="IPR001018">
    <property type="entry name" value="Beta-lactamase_class-B_CS"/>
</dbReference>
<dbReference type="GO" id="GO:0008270">
    <property type="term" value="F:zinc ion binding"/>
    <property type="evidence" value="ECO:0007669"/>
    <property type="project" value="InterPro"/>
</dbReference>
<dbReference type="GO" id="GO:0017001">
    <property type="term" value="P:antibiotic catabolic process"/>
    <property type="evidence" value="ECO:0007669"/>
    <property type="project" value="InterPro"/>
</dbReference>
<feature type="domain" description="Metallo-beta-lactamase" evidence="6">
    <location>
        <begin position="54"/>
        <end position="270"/>
    </location>
</feature>
<evidence type="ECO:0000259" key="6">
    <source>
        <dbReference type="SMART" id="SM00849"/>
    </source>
</evidence>
<dbReference type="InterPro" id="IPR044097">
    <property type="entry name" value="Bds1/SdsA1_MBL-fold"/>
</dbReference>
<dbReference type="Pfam" id="PF00753">
    <property type="entry name" value="Lactamase_B"/>
    <property type="match status" value="1"/>
</dbReference>
<feature type="chain" id="PRO_5028952971" evidence="5">
    <location>
        <begin position="20"/>
        <end position="591"/>
    </location>
</feature>
<evidence type="ECO:0000256" key="3">
    <source>
        <dbReference type="ARBA" id="ARBA00022801"/>
    </source>
</evidence>
<gene>
    <name evidence="7" type="primary">yjcS</name>
    <name evidence="7" type="ORF">SCARR_04673</name>
</gene>
<evidence type="ECO:0000256" key="5">
    <source>
        <dbReference type="SAM" id="SignalP"/>
    </source>
</evidence>
<dbReference type="InterPro" id="IPR032710">
    <property type="entry name" value="NTF2-like_dom_sf"/>
</dbReference>
<dbReference type="Gene3D" id="3.60.15.30">
    <property type="entry name" value="Metallo-beta-lactamase domain"/>
    <property type="match status" value="1"/>
</dbReference>
<dbReference type="GO" id="GO:0018909">
    <property type="term" value="P:dodecyl sulfate metabolic process"/>
    <property type="evidence" value="ECO:0007669"/>
    <property type="project" value="InterPro"/>
</dbReference>
<protein>
    <submittedName>
        <fullName evidence="7">Alkyl/aryl-sulfatase YjcS</fullName>
    </submittedName>
</protein>
<evidence type="ECO:0000256" key="1">
    <source>
        <dbReference type="ARBA" id="ARBA00001947"/>
    </source>
</evidence>
<dbReference type="CDD" id="cd07710">
    <property type="entry name" value="arylsulfatase_Sdsa1-like_MBL-fold"/>
    <property type="match status" value="1"/>
</dbReference>
<dbReference type="Gene3D" id="1.25.40.880">
    <property type="entry name" value="Alkyl sulfatase, dimerisation domain"/>
    <property type="match status" value="1"/>
</dbReference>
<reference evidence="7 8" key="1">
    <citation type="submission" date="2019-04" db="EMBL/GenBank/DDBJ databases">
        <authorList>
            <person name="Van Vliet M D."/>
        </authorList>
    </citation>
    <scope>NUCLEOTIDE SEQUENCE [LARGE SCALE GENOMIC DNA]</scope>
    <source>
        <strain evidence="7 8">F21</strain>
    </source>
</reference>
<dbReference type="Gene3D" id="3.10.450.50">
    <property type="match status" value="1"/>
</dbReference>
<dbReference type="SUPFAM" id="SSF56281">
    <property type="entry name" value="Metallo-hydrolase/oxidoreductase"/>
    <property type="match status" value="1"/>
</dbReference>
<accession>A0A6C2UQU2</accession>
<dbReference type="InterPro" id="IPR038536">
    <property type="entry name" value="Alkyl/aryl-sulf_dimr_sf"/>
</dbReference>
<keyword evidence="2" id="KW-0479">Metal-binding</keyword>
<evidence type="ECO:0000256" key="2">
    <source>
        <dbReference type="ARBA" id="ARBA00022723"/>
    </source>
</evidence>
<evidence type="ECO:0000256" key="4">
    <source>
        <dbReference type="ARBA" id="ARBA00022833"/>
    </source>
</evidence>
<dbReference type="Proteomes" id="UP000346198">
    <property type="component" value="Unassembled WGS sequence"/>
</dbReference>
<dbReference type="GO" id="GO:0046983">
    <property type="term" value="F:protein dimerization activity"/>
    <property type="evidence" value="ECO:0007669"/>
    <property type="project" value="InterPro"/>
</dbReference>
<organism evidence="7 8">
    <name type="scientific">Pontiella sulfatireligans</name>
    <dbReference type="NCBI Taxonomy" id="2750658"/>
    <lineage>
        <taxon>Bacteria</taxon>
        <taxon>Pseudomonadati</taxon>
        <taxon>Kiritimatiellota</taxon>
        <taxon>Kiritimatiellia</taxon>
        <taxon>Kiritimatiellales</taxon>
        <taxon>Pontiellaceae</taxon>
        <taxon>Pontiella</taxon>
    </lineage>
</organism>
<dbReference type="InterPro" id="IPR029228">
    <property type="entry name" value="Alkyl_sulf_dimr"/>
</dbReference>
<keyword evidence="8" id="KW-1185">Reference proteome</keyword>
<dbReference type="GO" id="GO:0018741">
    <property type="term" value="F:linear primary-alkylsulfatase activity"/>
    <property type="evidence" value="ECO:0007669"/>
    <property type="project" value="InterPro"/>
</dbReference>
<dbReference type="InterPro" id="IPR001279">
    <property type="entry name" value="Metallo-B-lactamas"/>
</dbReference>
<dbReference type="PANTHER" id="PTHR43223">
    <property type="entry name" value="ALKYL/ARYL-SULFATASE"/>
    <property type="match status" value="1"/>
</dbReference>
<dbReference type="GO" id="GO:0008800">
    <property type="term" value="F:beta-lactamase activity"/>
    <property type="evidence" value="ECO:0007669"/>
    <property type="project" value="InterPro"/>
</dbReference>
<keyword evidence="3" id="KW-0378">Hydrolase</keyword>
<sequence length="591" mass="65567">MKTILTATALCIIASISGAETSETAVLKKRTAEFRKDVVQVAGNVYTATGYSVQPVSMIVGDDGLVIVDTGLDTISAQGVLAEFRKITALPIKAIILTHGHGDHTGGLPVFAAEGSPDIWARGNFGDEGHAFESAGLTINRKRGARQGGFLLPPEKRINNGVAQAYYPKRGGAVFGADKSVQPNKHLTEARKTIEYAGIKIDLVSLNGETKDALYVWYPEQRVLFSGDNFYKSWPNLYPIRGSAYRDVQAWADSVDQMLQENPDKLVPGHTRPILEKKLVTEMLTNYRDAIRFVFKKTIEGMNQGMTPDELVDYVKLPRKYSKKDSLKEYYGNVEWAVRSIFAGTLGWFDGNPTTLFSLPVKGESERMAALAGGQDKLELVACQALEKQDFQWAAQLCDHLISLDPKTAAPKLMKAVALEGLAENLLTATGRNYYLTCAQELRKEAGPESKAMMPAKTDEKSEANKKAALDFFQLIMGDRDYEAARQYVGEYEQHDPRIGDGYNALVEALETLPPWKDRPQTKIDFKNVAADGNLVYFQTHKEIKALDDGSPARRIVVHVFRFNDDGKIDEHWTVAHSVKLKDCVNKHPLF</sequence>
<comment type="cofactor">
    <cofactor evidence="1">
        <name>Zn(2+)</name>
        <dbReference type="ChEBI" id="CHEBI:29105"/>
    </cofactor>
</comment>
<evidence type="ECO:0000313" key="8">
    <source>
        <dbReference type="Proteomes" id="UP000346198"/>
    </source>
</evidence>
<dbReference type="Pfam" id="PF14863">
    <property type="entry name" value="Alkyl_sulf_dimr"/>
    <property type="match status" value="1"/>
</dbReference>
<dbReference type="AlphaFoldDB" id="A0A6C2UQU2"/>